<protein>
    <recommendedName>
        <fullName evidence="4">5'-3' exonuclease</fullName>
    </recommendedName>
</protein>
<sequence>MSTEWLFVDGSSLIFRSFHGVPRSVRSPDGRPVNAVRGFMDALARLIGTRQPRRLAVASDEDWRPAWRVELIPAYKAHRTAEPIPPELAPQMPIIHEVLDAVGIDFIGLRDYEAEDVIATWTAATPDPVEIVSGDRDLFALIEDPRVCVLYPEKGGMAVVTEAEVTRRYGIAGRSYADYAILRGDPSDGLPGLRGVGAVAAADIIRRHGGVAGLLRDGAVSEQQREYLARAMKVVPPVQGLPVVLPEGRRDSYPAHPAALASLAERHGLSSAADRLVEALRVNQHTG</sequence>
<dbReference type="Pfam" id="PF02739">
    <property type="entry name" value="5_3_exonuc_N"/>
    <property type="match status" value="1"/>
</dbReference>
<organism evidence="6 7">
    <name type="scientific">Candidatus Aeolococcus gillhamiae</name>
    <dbReference type="NCBI Taxonomy" id="3127015"/>
    <lineage>
        <taxon>Bacteria</taxon>
        <taxon>Bacillati</taxon>
        <taxon>Candidatus Dormiibacterota</taxon>
        <taxon>Candidatus Dormibacteria</taxon>
        <taxon>Candidatus Aeolococcales</taxon>
        <taxon>Candidatus Aeolococcaceae</taxon>
        <taxon>Candidatus Aeolococcus</taxon>
    </lineage>
</organism>
<reference evidence="6 7" key="1">
    <citation type="submission" date="2020-10" db="EMBL/GenBank/DDBJ databases">
        <title>Ca. Dormibacterota MAGs.</title>
        <authorList>
            <person name="Montgomery K."/>
        </authorList>
    </citation>
    <scope>NUCLEOTIDE SEQUENCE [LARGE SCALE GENOMIC DNA]</scope>
    <source>
        <strain evidence="6">SC8812_S17_18</strain>
    </source>
</reference>
<evidence type="ECO:0000259" key="5">
    <source>
        <dbReference type="SMART" id="SM00475"/>
    </source>
</evidence>
<evidence type="ECO:0000256" key="2">
    <source>
        <dbReference type="ARBA" id="ARBA00022801"/>
    </source>
</evidence>
<comment type="function">
    <text evidence="3">5'-3' exonuclease acting preferentially on double-stranded DNA.</text>
</comment>
<evidence type="ECO:0000256" key="1">
    <source>
        <dbReference type="ARBA" id="ARBA00022722"/>
    </source>
</evidence>
<dbReference type="InterPro" id="IPR002421">
    <property type="entry name" value="5-3_exonuclease"/>
</dbReference>
<dbReference type="InterPro" id="IPR029060">
    <property type="entry name" value="PIN-like_dom_sf"/>
</dbReference>
<dbReference type="InterPro" id="IPR036279">
    <property type="entry name" value="5-3_exonuclease_C_sf"/>
</dbReference>
<proteinExistence type="predicted"/>
<keyword evidence="6" id="KW-0269">Exonuclease</keyword>
<keyword evidence="1" id="KW-0540">Nuclease</keyword>
<dbReference type="EMBL" id="JAEKNS010000075">
    <property type="protein sequence ID" value="MBJ7594631.1"/>
    <property type="molecule type" value="Genomic_DNA"/>
</dbReference>
<evidence type="ECO:0000256" key="4">
    <source>
        <dbReference type="ARBA" id="ARBA00050026"/>
    </source>
</evidence>
<dbReference type="InterPro" id="IPR038969">
    <property type="entry name" value="FEN"/>
</dbReference>
<dbReference type="InterPro" id="IPR020046">
    <property type="entry name" value="5-3_exonucl_a-hlix_arch_N"/>
</dbReference>
<evidence type="ECO:0000313" key="7">
    <source>
        <dbReference type="Proteomes" id="UP000606991"/>
    </source>
</evidence>
<dbReference type="RefSeq" id="WP_337310997.1">
    <property type="nucleotide sequence ID" value="NZ_JAEKNS010000075.1"/>
</dbReference>
<dbReference type="PANTHER" id="PTHR42646">
    <property type="entry name" value="FLAP ENDONUCLEASE XNI"/>
    <property type="match status" value="1"/>
</dbReference>
<accession>A0A934K1U0</accession>
<evidence type="ECO:0000256" key="3">
    <source>
        <dbReference type="ARBA" id="ARBA00049957"/>
    </source>
</evidence>
<dbReference type="CDD" id="cd09859">
    <property type="entry name" value="PIN_53EXO"/>
    <property type="match status" value="1"/>
</dbReference>
<comment type="caution">
    <text evidence="6">The sequence shown here is derived from an EMBL/GenBank/DDBJ whole genome shotgun (WGS) entry which is preliminary data.</text>
</comment>
<dbReference type="SMART" id="SM00279">
    <property type="entry name" value="HhH2"/>
    <property type="match status" value="1"/>
</dbReference>
<dbReference type="GO" id="GO:0003677">
    <property type="term" value="F:DNA binding"/>
    <property type="evidence" value="ECO:0007669"/>
    <property type="project" value="InterPro"/>
</dbReference>
<name>A0A934K1U0_9BACT</name>
<dbReference type="AlphaFoldDB" id="A0A934K1U0"/>
<dbReference type="SMART" id="SM00475">
    <property type="entry name" value="53EXOc"/>
    <property type="match status" value="1"/>
</dbReference>
<gene>
    <name evidence="6" type="ORF">JF886_07165</name>
</gene>
<evidence type="ECO:0000313" key="6">
    <source>
        <dbReference type="EMBL" id="MBJ7594631.1"/>
    </source>
</evidence>
<dbReference type="SUPFAM" id="SSF88723">
    <property type="entry name" value="PIN domain-like"/>
    <property type="match status" value="1"/>
</dbReference>
<dbReference type="Proteomes" id="UP000606991">
    <property type="component" value="Unassembled WGS sequence"/>
</dbReference>
<dbReference type="SUPFAM" id="SSF47807">
    <property type="entry name" value="5' to 3' exonuclease, C-terminal subdomain"/>
    <property type="match status" value="1"/>
</dbReference>
<dbReference type="GO" id="GO:0033567">
    <property type="term" value="P:DNA replication, Okazaki fragment processing"/>
    <property type="evidence" value="ECO:0007669"/>
    <property type="project" value="InterPro"/>
</dbReference>
<dbReference type="Gene3D" id="3.40.50.1010">
    <property type="entry name" value="5'-nuclease"/>
    <property type="match status" value="1"/>
</dbReference>
<keyword evidence="2" id="KW-0378">Hydrolase</keyword>
<dbReference type="GO" id="GO:0008409">
    <property type="term" value="F:5'-3' exonuclease activity"/>
    <property type="evidence" value="ECO:0007669"/>
    <property type="project" value="InterPro"/>
</dbReference>
<dbReference type="Gene3D" id="1.10.150.20">
    <property type="entry name" value="5' to 3' exonuclease, C-terminal subdomain"/>
    <property type="match status" value="1"/>
</dbReference>
<dbReference type="GO" id="GO:0017108">
    <property type="term" value="F:5'-flap endonuclease activity"/>
    <property type="evidence" value="ECO:0007669"/>
    <property type="project" value="InterPro"/>
</dbReference>
<dbReference type="PANTHER" id="PTHR42646:SF2">
    <property type="entry name" value="5'-3' EXONUCLEASE FAMILY PROTEIN"/>
    <property type="match status" value="1"/>
</dbReference>
<feature type="domain" description="5'-3' exonuclease" evidence="5">
    <location>
        <begin position="3"/>
        <end position="251"/>
    </location>
</feature>
<dbReference type="InterPro" id="IPR008918">
    <property type="entry name" value="HhH2"/>
</dbReference>